<dbReference type="Pfam" id="PF08174">
    <property type="entry name" value="Anillin"/>
    <property type="match status" value="1"/>
</dbReference>
<dbReference type="InterPro" id="IPR051364">
    <property type="entry name" value="Cytokinesis/Rho-signaling"/>
</dbReference>
<protein>
    <submittedName>
        <fullName evidence="5">RTKN2 protein</fullName>
    </submittedName>
</protein>
<evidence type="ECO:0000259" key="4">
    <source>
        <dbReference type="PROSITE" id="PS51860"/>
    </source>
</evidence>
<dbReference type="OrthoDB" id="5817051at2759"/>
<dbReference type="GO" id="GO:0007165">
    <property type="term" value="P:signal transduction"/>
    <property type="evidence" value="ECO:0007669"/>
    <property type="project" value="InterPro"/>
</dbReference>
<dbReference type="PROSITE" id="PS51860">
    <property type="entry name" value="REM_1"/>
    <property type="match status" value="1"/>
</dbReference>
<dbReference type="InterPro" id="IPR012966">
    <property type="entry name" value="AHD"/>
</dbReference>
<feature type="non-terminal residue" evidence="5">
    <location>
        <position position="644"/>
    </location>
</feature>
<proteinExistence type="predicted"/>
<dbReference type="CDD" id="cd13249">
    <property type="entry name" value="PH_rhotekin2"/>
    <property type="match status" value="1"/>
</dbReference>
<evidence type="ECO:0000313" key="5">
    <source>
        <dbReference type="EMBL" id="KAG2462971.1"/>
    </source>
</evidence>
<accession>A0A8X8BPE3</accession>
<dbReference type="PROSITE" id="PS50003">
    <property type="entry name" value="PH_DOMAIN"/>
    <property type="match status" value="1"/>
</dbReference>
<feature type="region of interest" description="Disordered" evidence="2">
    <location>
        <begin position="517"/>
        <end position="541"/>
    </location>
</feature>
<evidence type="ECO:0000256" key="1">
    <source>
        <dbReference type="PROSITE-ProRule" id="PRU01207"/>
    </source>
</evidence>
<feature type="non-terminal residue" evidence="5">
    <location>
        <position position="1"/>
    </location>
</feature>
<dbReference type="Proteomes" id="UP000886611">
    <property type="component" value="Unassembled WGS sequence"/>
</dbReference>
<sequence length="644" mass="73069">MEHSRDIQTFNRNNKARATVSGCSSLAMEIKRKKIRESALFVQQEECHIQEKIDFEIRMREGALKLLAASSQREQILNASKNVMTSNTRILAYMTDLQRKKESQITNSLMRRSSDVAIKERTACKGKVAISDIRIPLMWKDSDHFNNKACCPRVATFCMMKIGSEIFDTEMVVVDKTVTDICFDNLMLFSEAGPNFELTLQLYSCCLEEEPMGVNTPKKLARKLGSSIGKASGRKMCLLLEGRESEDFLQSSIEKSAKYSLLAHTTLSLEHAEGSFQSHPLKITGNEDASFWLPLYGNVCCRLVVQPACMTQDMMSGFLNQQQTIAGVISCSRLYCVLRGGSLFCYYTPEEIAAKVEPALIIPVNKDTRIRAVDKDQKKRTSSFTIINRIAGQAMVNVFVADSREDLQKWMEAFWQHFYDLSQWKHCCEELMKIEIMSPKKPPLFLTKQAASVYHDLSIDSPLKVEGLTDIIHNKIEETNGQFLLKQGKDTDLPHWGALFEGTHTMVVQKSILSPSKSCENLSTDATKKRRAPPPPPPPDRLVYTTENGESNQLNKENAWKKTEAQVKASSFDSKFLAIMQQFQKPLIPPRKNNQNCRVISGDEQETIENEYTGKLNRPVPAPRLKYKSFKEKINPRSWLPVQD</sequence>
<dbReference type="SUPFAM" id="SSF50729">
    <property type="entry name" value="PH domain-like"/>
    <property type="match status" value="1"/>
</dbReference>
<organism evidence="5 6">
    <name type="scientific">Polypterus senegalus</name>
    <name type="common">Senegal bichir</name>
    <dbReference type="NCBI Taxonomy" id="55291"/>
    <lineage>
        <taxon>Eukaryota</taxon>
        <taxon>Metazoa</taxon>
        <taxon>Chordata</taxon>
        <taxon>Craniata</taxon>
        <taxon>Vertebrata</taxon>
        <taxon>Euteleostomi</taxon>
        <taxon>Actinopterygii</taxon>
        <taxon>Polypteriformes</taxon>
        <taxon>Polypteridae</taxon>
        <taxon>Polypterus</taxon>
    </lineage>
</organism>
<dbReference type="InterPro" id="IPR011993">
    <property type="entry name" value="PH-like_dom_sf"/>
</dbReference>
<evidence type="ECO:0000313" key="6">
    <source>
        <dbReference type="Proteomes" id="UP000886611"/>
    </source>
</evidence>
<dbReference type="Pfam" id="PF00169">
    <property type="entry name" value="PH"/>
    <property type="match status" value="1"/>
</dbReference>
<evidence type="ECO:0000256" key="2">
    <source>
        <dbReference type="SAM" id="MobiDB-lite"/>
    </source>
</evidence>
<dbReference type="SMART" id="SM00233">
    <property type="entry name" value="PH"/>
    <property type="match status" value="1"/>
</dbReference>
<gene>
    <name evidence="5" type="primary">Rtkn2</name>
    <name evidence="5" type="ORF">GTO96_0001472</name>
</gene>
<dbReference type="PANTHER" id="PTHR21538:SF21">
    <property type="entry name" value="RHOTEKIN-2"/>
    <property type="match status" value="1"/>
</dbReference>
<evidence type="ECO:0000259" key="3">
    <source>
        <dbReference type="PROSITE" id="PS50003"/>
    </source>
</evidence>
<feature type="domain" description="REM-1" evidence="4">
    <location>
        <begin position="30"/>
        <end position="106"/>
    </location>
</feature>
<dbReference type="GO" id="GO:0030097">
    <property type="term" value="P:hemopoiesis"/>
    <property type="evidence" value="ECO:0007669"/>
    <property type="project" value="TreeGrafter"/>
</dbReference>
<dbReference type="PANTHER" id="PTHR21538">
    <property type="entry name" value="ANILLIN/RHOTEKIN RTKN"/>
    <property type="match status" value="1"/>
</dbReference>
<feature type="domain" description="PH" evidence="3">
    <location>
        <begin position="312"/>
        <end position="419"/>
    </location>
</feature>
<name>A0A8X8BPE3_POLSE</name>
<dbReference type="EMBL" id="JAATIS010004040">
    <property type="protein sequence ID" value="KAG2462971.1"/>
    <property type="molecule type" value="Genomic_DNA"/>
</dbReference>
<dbReference type="Gene3D" id="2.30.29.30">
    <property type="entry name" value="Pleckstrin-homology domain (PH domain)/Phosphotyrosine-binding domain (PTB)"/>
    <property type="match status" value="1"/>
</dbReference>
<comment type="caution">
    <text evidence="5">The sequence shown here is derived from an EMBL/GenBank/DDBJ whole genome shotgun (WGS) entry which is preliminary data.</text>
</comment>
<dbReference type="InterPro" id="IPR001849">
    <property type="entry name" value="PH_domain"/>
</dbReference>
<dbReference type="AlphaFoldDB" id="A0A8X8BPE3"/>
<keyword evidence="6" id="KW-1185">Reference proteome</keyword>
<dbReference type="InterPro" id="IPR011072">
    <property type="entry name" value="HR1_rho-bd"/>
</dbReference>
<dbReference type="SMART" id="SM00742">
    <property type="entry name" value="Hr1"/>
    <property type="match status" value="1"/>
</dbReference>
<keyword evidence="1" id="KW-0175">Coiled coil</keyword>
<reference evidence="5 6" key="1">
    <citation type="journal article" date="2021" name="Cell">
        <title>Tracing the genetic footprints of vertebrate landing in non-teleost ray-finned fishes.</title>
        <authorList>
            <person name="Bi X."/>
            <person name="Wang K."/>
            <person name="Yang L."/>
            <person name="Pan H."/>
            <person name="Jiang H."/>
            <person name="Wei Q."/>
            <person name="Fang M."/>
            <person name="Yu H."/>
            <person name="Zhu C."/>
            <person name="Cai Y."/>
            <person name="He Y."/>
            <person name="Gan X."/>
            <person name="Zeng H."/>
            <person name="Yu D."/>
            <person name="Zhu Y."/>
            <person name="Jiang H."/>
            <person name="Qiu Q."/>
            <person name="Yang H."/>
            <person name="Zhang Y.E."/>
            <person name="Wang W."/>
            <person name="Zhu M."/>
            <person name="He S."/>
            <person name="Zhang G."/>
        </authorList>
    </citation>
    <scope>NUCLEOTIDE SEQUENCE [LARGE SCALE GENOMIC DNA]</scope>
    <source>
        <strain evidence="5">Bchr_013</strain>
    </source>
</reference>
<dbReference type="GO" id="GO:0008284">
    <property type="term" value="P:positive regulation of cell population proliferation"/>
    <property type="evidence" value="ECO:0007669"/>
    <property type="project" value="TreeGrafter"/>
</dbReference>